<comment type="caution">
    <text evidence="2">The sequence shown here is derived from an EMBL/GenBank/DDBJ whole genome shotgun (WGS) entry which is preliminary data.</text>
</comment>
<feature type="signal peptide" evidence="1">
    <location>
        <begin position="1"/>
        <end position="19"/>
    </location>
</feature>
<dbReference type="EMBL" id="MZNU01000377">
    <property type="protein sequence ID" value="OWO98879.1"/>
    <property type="molecule type" value="Genomic_DNA"/>
</dbReference>
<evidence type="ECO:0000313" key="2">
    <source>
        <dbReference type="EMBL" id="OWO98879.1"/>
    </source>
</evidence>
<dbReference type="InParanoid" id="A0A218YU34"/>
<keyword evidence="3" id="KW-1185">Reference proteome</keyword>
<name>A0A218YU34_9HELO</name>
<feature type="chain" id="PRO_5012691017" evidence="1">
    <location>
        <begin position="20"/>
        <end position="137"/>
    </location>
</feature>
<accession>A0A218YU34</accession>
<evidence type="ECO:0000256" key="1">
    <source>
        <dbReference type="SAM" id="SignalP"/>
    </source>
</evidence>
<dbReference type="Proteomes" id="UP000242519">
    <property type="component" value="Unassembled WGS sequence"/>
</dbReference>
<dbReference type="AlphaFoldDB" id="A0A218YU34"/>
<sequence>MKLLVTLSVALLAIVPAEAVKYPVVEFRDIKDSGAVPVEVPVNGFWSRNGGLKSIETLLKGTALQKENGIMADSVYLRRDVSGFKCIITIPGPEKLKLVITDEKPHAVFSQTEGPIDIGPGSIHCFKYEPKRGQITT</sequence>
<keyword evidence="1" id="KW-0732">Signal</keyword>
<evidence type="ECO:0000313" key="3">
    <source>
        <dbReference type="Proteomes" id="UP000242519"/>
    </source>
</evidence>
<organism evidence="2 3">
    <name type="scientific">Diplocarpon coronariae</name>
    <dbReference type="NCBI Taxonomy" id="2795749"/>
    <lineage>
        <taxon>Eukaryota</taxon>
        <taxon>Fungi</taxon>
        <taxon>Dikarya</taxon>
        <taxon>Ascomycota</taxon>
        <taxon>Pezizomycotina</taxon>
        <taxon>Leotiomycetes</taxon>
        <taxon>Helotiales</taxon>
        <taxon>Drepanopezizaceae</taxon>
        <taxon>Diplocarpon</taxon>
    </lineage>
</organism>
<gene>
    <name evidence="2" type="ORF">B2J93_7141</name>
</gene>
<protein>
    <submittedName>
        <fullName evidence="2">Uncharacterized protein</fullName>
    </submittedName>
</protein>
<proteinExistence type="predicted"/>
<reference evidence="2 3" key="1">
    <citation type="submission" date="2017-04" db="EMBL/GenBank/DDBJ databases">
        <title>Draft genome sequence of Marssonina coronaria NL1: causal agent of apple blotch.</title>
        <authorList>
            <person name="Cheng Q."/>
        </authorList>
    </citation>
    <scope>NUCLEOTIDE SEQUENCE [LARGE SCALE GENOMIC DNA]</scope>
    <source>
        <strain evidence="2 3">NL1</strain>
    </source>
</reference>